<accession>A0ABZ1SYV4</accession>
<dbReference type="PANTHER" id="PTHR43537">
    <property type="entry name" value="TRANSCRIPTIONAL REGULATOR, GNTR FAMILY"/>
    <property type="match status" value="1"/>
</dbReference>
<keyword evidence="7" id="KW-1185">Reference proteome</keyword>
<name>A0ABZ1SYV4_9ACTN</name>
<dbReference type="InterPro" id="IPR036390">
    <property type="entry name" value="WH_DNA-bd_sf"/>
</dbReference>
<feature type="region of interest" description="Disordered" evidence="4">
    <location>
        <begin position="1"/>
        <end position="45"/>
    </location>
</feature>
<dbReference type="InterPro" id="IPR036388">
    <property type="entry name" value="WH-like_DNA-bd_sf"/>
</dbReference>
<keyword evidence="3" id="KW-0804">Transcription</keyword>
<evidence type="ECO:0000313" key="6">
    <source>
        <dbReference type="EMBL" id="WUP77712.1"/>
    </source>
</evidence>
<dbReference type="PROSITE" id="PS50949">
    <property type="entry name" value="HTH_GNTR"/>
    <property type="match status" value="1"/>
</dbReference>
<dbReference type="PANTHER" id="PTHR43537:SF45">
    <property type="entry name" value="GNTR FAMILY REGULATORY PROTEIN"/>
    <property type="match status" value="1"/>
</dbReference>
<reference evidence="6" key="1">
    <citation type="submission" date="2022-10" db="EMBL/GenBank/DDBJ databases">
        <title>The complete genomes of actinobacterial strains from the NBC collection.</title>
        <authorList>
            <person name="Joergensen T.S."/>
            <person name="Alvarez Arevalo M."/>
            <person name="Sterndorff E.B."/>
            <person name="Faurdal D."/>
            <person name="Vuksanovic O."/>
            <person name="Mourched A.-S."/>
            <person name="Charusanti P."/>
            <person name="Shaw S."/>
            <person name="Blin K."/>
            <person name="Weber T."/>
        </authorList>
    </citation>
    <scope>NUCLEOTIDE SEQUENCE</scope>
    <source>
        <strain evidence="6">NBC_00254</strain>
    </source>
</reference>
<dbReference type="Pfam" id="PF00392">
    <property type="entry name" value="GntR"/>
    <property type="match status" value="1"/>
</dbReference>
<dbReference type="SUPFAM" id="SSF48008">
    <property type="entry name" value="GntR ligand-binding domain-like"/>
    <property type="match status" value="1"/>
</dbReference>
<dbReference type="InterPro" id="IPR000524">
    <property type="entry name" value="Tscrpt_reg_HTH_GntR"/>
</dbReference>
<keyword evidence="1" id="KW-0805">Transcription regulation</keyword>
<dbReference type="SMART" id="SM00345">
    <property type="entry name" value="HTH_GNTR"/>
    <property type="match status" value="1"/>
</dbReference>
<dbReference type="Pfam" id="PF07729">
    <property type="entry name" value="FCD"/>
    <property type="match status" value="1"/>
</dbReference>
<dbReference type="SMART" id="SM00895">
    <property type="entry name" value="FCD"/>
    <property type="match status" value="1"/>
</dbReference>
<dbReference type="CDD" id="cd07377">
    <property type="entry name" value="WHTH_GntR"/>
    <property type="match status" value="1"/>
</dbReference>
<dbReference type="EMBL" id="CP108085">
    <property type="protein sequence ID" value="WUP77712.1"/>
    <property type="molecule type" value="Genomic_DNA"/>
</dbReference>
<dbReference type="Gene3D" id="1.20.120.530">
    <property type="entry name" value="GntR ligand-binding domain-like"/>
    <property type="match status" value="1"/>
</dbReference>
<evidence type="ECO:0000256" key="1">
    <source>
        <dbReference type="ARBA" id="ARBA00023015"/>
    </source>
</evidence>
<evidence type="ECO:0000256" key="2">
    <source>
        <dbReference type="ARBA" id="ARBA00023125"/>
    </source>
</evidence>
<dbReference type="Gene3D" id="1.10.10.10">
    <property type="entry name" value="Winged helix-like DNA-binding domain superfamily/Winged helix DNA-binding domain"/>
    <property type="match status" value="1"/>
</dbReference>
<dbReference type="InterPro" id="IPR011711">
    <property type="entry name" value="GntR_C"/>
</dbReference>
<evidence type="ECO:0000259" key="5">
    <source>
        <dbReference type="PROSITE" id="PS50949"/>
    </source>
</evidence>
<dbReference type="SUPFAM" id="SSF46785">
    <property type="entry name" value="Winged helix' DNA-binding domain"/>
    <property type="match status" value="1"/>
</dbReference>
<dbReference type="InterPro" id="IPR008920">
    <property type="entry name" value="TF_FadR/GntR_C"/>
</dbReference>
<gene>
    <name evidence="6" type="ORF">OG913_12065</name>
</gene>
<protein>
    <submittedName>
        <fullName evidence="6">GntR family transcriptional regulator</fullName>
    </submittedName>
</protein>
<organism evidence="6 7">
    <name type="scientific">Microbispora hainanensis</name>
    <dbReference type="NCBI Taxonomy" id="568844"/>
    <lineage>
        <taxon>Bacteria</taxon>
        <taxon>Bacillati</taxon>
        <taxon>Actinomycetota</taxon>
        <taxon>Actinomycetes</taxon>
        <taxon>Streptosporangiales</taxon>
        <taxon>Streptosporangiaceae</taxon>
        <taxon>Microbispora</taxon>
    </lineage>
</organism>
<sequence length="258" mass="27967">MIVSPGRGRYDRPYATEEGGGRSMGGVWNGPASRERDDLGAPGAGTRQNLREQVAQALRDALVAGEMRPGVVYSAPALAARFGVSATPVREAMLDLAKEGLFEALRNKGFRVAEVSERDLDEIIEIRRLIEVPTVARLAGESLGERAETLRPIAEEIVSAAGRGDLLAYVAADQRFHLSLLALSGNARLVETVRDLRARARLYGLRGLPDARMLASSAREHLDLLDAVVRGDAEAAERLMNHHLQHVRAIWSADPPPA</sequence>
<keyword evidence="2" id="KW-0238">DNA-binding</keyword>
<proteinExistence type="predicted"/>
<evidence type="ECO:0000256" key="3">
    <source>
        <dbReference type="ARBA" id="ARBA00023163"/>
    </source>
</evidence>
<feature type="domain" description="HTH gntR-type" evidence="5">
    <location>
        <begin position="48"/>
        <end position="115"/>
    </location>
</feature>
<dbReference type="RefSeq" id="WP_260617241.1">
    <property type="nucleotide sequence ID" value="NZ_CP108085.1"/>
</dbReference>
<evidence type="ECO:0000256" key="4">
    <source>
        <dbReference type="SAM" id="MobiDB-lite"/>
    </source>
</evidence>
<evidence type="ECO:0000313" key="7">
    <source>
        <dbReference type="Proteomes" id="UP001432011"/>
    </source>
</evidence>
<dbReference type="Proteomes" id="UP001432011">
    <property type="component" value="Chromosome"/>
</dbReference>